<dbReference type="Pfam" id="PF00440">
    <property type="entry name" value="TetR_N"/>
    <property type="match status" value="1"/>
</dbReference>
<evidence type="ECO:0000313" key="8">
    <source>
        <dbReference type="EMBL" id="MBB5378031.1"/>
    </source>
</evidence>
<dbReference type="InterPro" id="IPR001647">
    <property type="entry name" value="HTH_TetR"/>
</dbReference>
<name>A0A7W8KJD2_9DEIO</name>
<evidence type="ECO:0000313" key="10">
    <source>
        <dbReference type="Proteomes" id="UP000619376"/>
    </source>
</evidence>
<dbReference type="PANTHER" id="PTHR30055">
    <property type="entry name" value="HTH-TYPE TRANSCRIPTIONAL REGULATOR RUTR"/>
    <property type="match status" value="1"/>
</dbReference>
<dbReference type="PROSITE" id="PS01081">
    <property type="entry name" value="HTH_TETR_1"/>
    <property type="match status" value="1"/>
</dbReference>
<keyword evidence="1" id="KW-0678">Repressor</keyword>
<evidence type="ECO:0000256" key="5">
    <source>
        <dbReference type="PROSITE-ProRule" id="PRU00335"/>
    </source>
</evidence>
<proteinExistence type="predicted"/>
<dbReference type="InterPro" id="IPR036271">
    <property type="entry name" value="Tet_transcr_reg_TetR-rel_C_sf"/>
</dbReference>
<dbReference type="Proteomes" id="UP000619376">
    <property type="component" value="Unassembled WGS sequence"/>
</dbReference>
<evidence type="ECO:0000256" key="3">
    <source>
        <dbReference type="ARBA" id="ARBA00023125"/>
    </source>
</evidence>
<evidence type="ECO:0000256" key="2">
    <source>
        <dbReference type="ARBA" id="ARBA00023015"/>
    </source>
</evidence>
<protein>
    <submittedName>
        <fullName evidence="8">AcrR family transcriptional regulator</fullName>
    </submittedName>
    <submittedName>
        <fullName evidence="7">TetR family transcriptional regulator</fullName>
    </submittedName>
</protein>
<dbReference type="InterPro" id="IPR009057">
    <property type="entry name" value="Homeodomain-like_sf"/>
</dbReference>
<sequence length="197" mass="21531">MPRVSQEHRDERKDAILTSAAGCFAQDGFHATSMADIIHASGLSAGSVYRYFKNKDDLIAAIVDRYLGTVIEAVVATSKRADSPADAVVESLRLISWRLHATPDEPLIRLLPQIWSEALRNDAIRSRGQELYRDLLAHFAALVRRAQVAGTLSPDLSPDATAQTMLALIQGHLLQAMLLDDIDLDAYGSAVRRLLAG</sequence>
<evidence type="ECO:0000313" key="7">
    <source>
        <dbReference type="EMBL" id="GHF53890.1"/>
    </source>
</evidence>
<dbReference type="PANTHER" id="PTHR30055:SF229">
    <property type="entry name" value="HTH-TYPE TRANSCRIPTIONAL REPRESSOR RV1474C"/>
    <property type="match status" value="1"/>
</dbReference>
<organism evidence="8 9">
    <name type="scientific">Deinococcus metalli</name>
    <dbReference type="NCBI Taxonomy" id="1141878"/>
    <lineage>
        <taxon>Bacteria</taxon>
        <taxon>Thermotogati</taxon>
        <taxon>Deinococcota</taxon>
        <taxon>Deinococci</taxon>
        <taxon>Deinococcales</taxon>
        <taxon>Deinococcaceae</taxon>
        <taxon>Deinococcus</taxon>
    </lineage>
</organism>
<reference evidence="7" key="4">
    <citation type="submission" date="2024-05" db="EMBL/GenBank/DDBJ databases">
        <authorList>
            <person name="Sun Q."/>
            <person name="Zhou Y."/>
        </authorList>
    </citation>
    <scope>NUCLEOTIDE SEQUENCE</scope>
    <source>
        <strain evidence="7">CGMCC 1.18437</strain>
    </source>
</reference>
<dbReference type="InterPro" id="IPR023772">
    <property type="entry name" value="DNA-bd_HTH_TetR-type_CS"/>
</dbReference>
<evidence type="ECO:0000313" key="9">
    <source>
        <dbReference type="Proteomes" id="UP000539473"/>
    </source>
</evidence>
<dbReference type="EMBL" id="JACHFK010000010">
    <property type="protein sequence ID" value="MBB5378031.1"/>
    <property type="molecule type" value="Genomic_DNA"/>
</dbReference>
<reference evidence="10" key="2">
    <citation type="journal article" date="2019" name="Int. J. Syst. Evol. Microbiol.">
        <title>The Global Catalogue of Microorganisms (GCM) 10K type strain sequencing project: providing services to taxonomists for standard genome sequencing and annotation.</title>
        <authorList>
            <consortium name="The Broad Institute Genomics Platform"/>
            <consortium name="The Broad Institute Genome Sequencing Center for Infectious Disease"/>
            <person name="Wu L."/>
            <person name="Ma J."/>
        </authorList>
    </citation>
    <scope>NUCLEOTIDE SEQUENCE [LARGE SCALE GENOMIC DNA]</scope>
    <source>
        <strain evidence="10">CGMCC 1.18437</strain>
    </source>
</reference>
<dbReference type="InterPro" id="IPR039538">
    <property type="entry name" value="BetI_C"/>
</dbReference>
<keyword evidence="2" id="KW-0805">Transcription regulation</keyword>
<dbReference type="Pfam" id="PF13977">
    <property type="entry name" value="TetR_C_6"/>
    <property type="match status" value="1"/>
</dbReference>
<dbReference type="InterPro" id="IPR050109">
    <property type="entry name" value="HTH-type_TetR-like_transc_reg"/>
</dbReference>
<dbReference type="Gene3D" id="1.10.357.10">
    <property type="entry name" value="Tetracycline Repressor, domain 2"/>
    <property type="match status" value="1"/>
</dbReference>
<feature type="DNA-binding region" description="H-T-H motif" evidence="5">
    <location>
        <begin position="33"/>
        <end position="52"/>
    </location>
</feature>
<keyword evidence="3 5" id="KW-0238">DNA-binding</keyword>
<dbReference type="PROSITE" id="PS50977">
    <property type="entry name" value="HTH_TETR_2"/>
    <property type="match status" value="1"/>
</dbReference>
<dbReference type="PRINTS" id="PR00455">
    <property type="entry name" value="HTHTETR"/>
</dbReference>
<evidence type="ECO:0000256" key="4">
    <source>
        <dbReference type="ARBA" id="ARBA00023163"/>
    </source>
</evidence>
<dbReference type="AlphaFoldDB" id="A0A7W8KJD2"/>
<gene>
    <name evidence="7" type="ORF">GCM10017781_32720</name>
    <name evidence="8" type="ORF">HNQ07_003532</name>
</gene>
<dbReference type="GO" id="GO:0000976">
    <property type="term" value="F:transcription cis-regulatory region binding"/>
    <property type="evidence" value="ECO:0007669"/>
    <property type="project" value="TreeGrafter"/>
</dbReference>
<evidence type="ECO:0000259" key="6">
    <source>
        <dbReference type="PROSITE" id="PS50977"/>
    </source>
</evidence>
<dbReference type="SUPFAM" id="SSF46689">
    <property type="entry name" value="Homeodomain-like"/>
    <property type="match status" value="1"/>
</dbReference>
<feature type="domain" description="HTH tetR-type" evidence="6">
    <location>
        <begin position="10"/>
        <end position="70"/>
    </location>
</feature>
<keyword evidence="4" id="KW-0804">Transcription</keyword>
<reference evidence="8 9" key="3">
    <citation type="submission" date="2020-08" db="EMBL/GenBank/DDBJ databases">
        <title>Genomic Encyclopedia of Type Strains, Phase IV (KMG-IV): sequencing the most valuable type-strain genomes for metagenomic binning, comparative biology and taxonomic classification.</title>
        <authorList>
            <person name="Goeker M."/>
        </authorList>
    </citation>
    <scope>NUCLEOTIDE SEQUENCE [LARGE SCALE GENOMIC DNA]</scope>
    <source>
        <strain evidence="8 9">DSM 27521</strain>
    </source>
</reference>
<evidence type="ECO:0000256" key="1">
    <source>
        <dbReference type="ARBA" id="ARBA00022491"/>
    </source>
</evidence>
<accession>A0A7W8KJD2</accession>
<keyword evidence="10" id="KW-1185">Reference proteome</keyword>
<dbReference type="RefSeq" id="WP_184114121.1">
    <property type="nucleotide sequence ID" value="NZ_BNAJ01000009.1"/>
</dbReference>
<dbReference type="Proteomes" id="UP000539473">
    <property type="component" value="Unassembled WGS sequence"/>
</dbReference>
<dbReference type="EMBL" id="BNAJ01000009">
    <property type="protein sequence ID" value="GHF53890.1"/>
    <property type="molecule type" value="Genomic_DNA"/>
</dbReference>
<comment type="caution">
    <text evidence="8">The sequence shown here is derived from an EMBL/GenBank/DDBJ whole genome shotgun (WGS) entry which is preliminary data.</text>
</comment>
<dbReference type="SUPFAM" id="SSF48498">
    <property type="entry name" value="Tetracyclin repressor-like, C-terminal domain"/>
    <property type="match status" value="1"/>
</dbReference>
<reference evidence="7" key="1">
    <citation type="journal article" date="2014" name="Int. J. Syst. Evol. Microbiol.">
        <title>Complete genome of a new Firmicutes species belonging to the dominant human colonic microbiota ('Ruminococcus bicirculans') reveals two chromosomes and a selective capacity to utilize plant glucans.</title>
        <authorList>
            <consortium name="NISC Comparative Sequencing Program"/>
            <person name="Wegmann U."/>
            <person name="Louis P."/>
            <person name="Goesmann A."/>
            <person name="Henrissat B."/>
            <person name="Duncan S.H."/>
            <person name="Flint H.J."/>
        </authorList>
    </citation>
    <scope>NUCLEOTIDE SEQUENCE</scope>
    <source>
        <strain evidence="7">CGMCC 1.18437</strain>
    </source>
</reference>
<dbReference type="GO" id="GO:0003700">
    <property type="term" value="F:DNA-binding transcription factor activity"/>
    <property type="evidence" value="ECO:0007669"/>
    <property type="project" value="TreeGrafter"/>
</dbReference>